<dbReference type="OrthoDB" id="9815900at2"/>
<dbReference type="PANTHER" id="PTHR16263">
    <property type="entry name" value="TETRATRICOPEPTIDE REPEAT PROTEIN 38"/>
    <property type="match status" value="1"/>
</dbReference>
<comment type="similarity">
    <text evidence="1">Belongs to the TTC38 family.</text>
</comment>
<evidence type="ECO:0000256" key="1">
    <source>
        <dbReference type="ARBA" id="ARBA00005857"/>
    </source>
</evidence>
<dbReference type="Proteomes" id="UP000181897">
    <property type="component" value="Chromosome"/>
</dbReference>
<name>A0A1J0WE71_9RHOB</name>
<accession>A0A1J0WE71</accession>
<dbReference type="RefSeq" id="WP_071970394.1">
    <property type="nucleotide sequence ID" value="NZ_CP018076.1"/>
</dbReference>
<dbReference type="Gene3D" id="1.25.40.10">
    <property type="entry name" value="Tetratricopeptide repeat domain"/>
    <property type="match status" value="1"/>
</dbReference>
<evidence type="ECO:0000313" key="5">
    <source>
        <dbReference type="EMBL" id="APE42603.1"/>
    </source>
</evidence>
<keyword evidence="3" id="KW-0677">Repeat</keyword>
<dbReference type="EMBL" id="CP018076">
    <property type="protein sequence ID" value="APE42603.1"/>
    <property type="molecule type" value="Genomic_DNA"/>
</dbReference>
<protein>
    <recommendedName>
        <fullName evidence="2">Tetratricopeptide repeat protein 38</fullName>
    </recommendedName>
</protein>
<dbReference type="STRING" id="1917485.BOO69_03600"/>
<dbReference type="KEGG" id="suam:BOO69_03600"/>
<evidence type="ECO:0000313" key="6">
    <source>
        <dbReference type="Proteomes" id="UP000181897"/>
    </source>
</evidence>
<gene>
    <name evidence="5" type="ORF">BOO69_03600</name>
</gene>
<evidence type="ECO:0000256" key="3">
    <source>
        <dbReference type="ARBA" id="ARBA00022737"/>
    </source>
</evidence>
<sequence>MNHDICDAPVALSGPDEMGSWNAMIRAFLAHKPSTPQHLADTLDAAPQFAMGHAARGLFALMLGRAEMWQVAEDARTAAHAAARDCPPSARERGWLDALDQWLADSPTGAVAALETVMQHWPQDTLSAKASHGIRFILGDAAGMRASVERVLPAHGADHPLRGYLMGCHAFTLEETGAYAAAERAGRAGLTLAPDDAWGLHAVAHVHDMRSEPEAGIALIETFRGAWDGSNNFRYHVWWHKALLHLDRGETDVALSLYDTRIRAERTDDYRDIANATSLLMRLQLEGVDVGDRWEELGDLAVHRIDDGCVVFADLHYQLALAGADKRRAMQDMAARFARDAAKSGDMAVRVADPGLSALAGLTAFSEGRYSAAFLNLSTARPKLQSIGGSHAQRDVFERMTIDAGLRAGHLDATEQILLDRLALRAGHADRFAESRLEQLSHLRRIPAQ</sequence>
<evidence type="ECO:0000256" key="4">
    <source>
        <dbReference type="ARBA" id="ARBA00022803"/>
    </source>
</evidence>
<dbReference type="CDD" id="cd05804">
    <property type="entry name" value="StaR_like"/>
    <property type="match status" value="1"/>
</dbReference>
<proteinExistence type="inferred from homology"/>
<evidence type="ECO:0000256" key="2">
    <source>
        <dbReference type="ARBA" id="ARBA00019992"/>
    </source>
</evidence>
<dbReference type="PANTHER" id="PTHR16263:SF4">
    <property type="entry name" value="TETRATRICOPEPTIDE REPEAT PROTEIN 38"/>
    <property type="match status" value="1"/>
</dbReference>
<organism evidence="5 6">
    <name type="scientific">Sulfitobacter alexandrii</name>
    <dbReference type="NCBI Taxonomy" id="1917485"/>
    <lineage>
        <taxon>Bacteria</taxon>
        <taxon>Pseudomonadati</taxon>
        <taxon>Pseudomonadota</taxon>
        <taxon>Alphaproteobacteria</taxon>
        <taxon>Rhodobacterales</taxon>
        <taxon>Roseobacteraceae</taxon>
        <taxon>Sulfitobacter</taxon>
    </lineage>
</organism>
<keyword evidence="4" id="KW-0802">TPR repeat</keyword>
<dbReference type="InterPro" id="IPR033891">
    <property type="entry name" value="TTC38"/>
</dbReference>
<dbReference type="AlphaFoldDB" id="A0A1J0WE71"/>
<reference evidence="5 6" key="1">
    <citation type="submission" date="2016-11" db="EMBL/GenBank/DDBJ databases">
        <title>Complete genome sequence of Sulfitobacter sp. AM1-D1, a toxic bacteria associated with marine dinoflagellate Alexandrium minutum in East China Sea.</title>
        <authorList>
            <person name="Yang Q."/>
            <person name="Zhang X."/>
            <person name="Tian X."/>
        </authorList>
    </citation>
    <scope>NUCLEOTIDE SEQUENCE [LARGE SCALE GENOMIC DNA]</scope>
    <source>
        <strain evidence="5 6">AM1-D1</strain>
    </source>
</reference>
<keyword evidence="6" id="KW-1185">Reference proteome</keyword>
<dbReference type="InterPro" id="IPR011990">
    <property type="entry name" value="TPR-like_helical_dom_sf"/>
</dbReference>
<dbReference type="SUPFAM" id="SSF48452">
    <property type="entry name" value="TPR-like"/>
    <property type="match status" value="1"/>
</dbReference>